<dbReference type="RefSeq" id="WP_150021691.1">
    <property type="nucleotide sequence ID" value="NZ_VWOJ01000001.1"/>
</dbReference>
<name>A0A5M6ZJZ6_9PROT</name>
<dbReference type="Pfam" id="PF11199">
    <property type="entry name" value="DUF2891"/>
    <property type="match status" value="1"/>
</dbReference>
<dbReference type="AlphaFoldDB" id="A0A5M6ZJZ6"/>
<accession>A0A5M6ZJZ6</accession>
<dbReference type="InterPro" id="IPR021365">
    <property type="entry name" value="DUF2891"/>
</dbReference>
<evidence type="ECO:0000313" key="2">
    <source>
        <dbReference type="Proteomes" id="UP000325122"/>
    </source>
</evidence>
<sequence length="370" mass="40315">MMLAGMIMAGAMVLGAAENSSGTGEAGMLDARAAERFAALALGCVHREYPNKIAHVMISDEDALPPRELTPIFYGCFDWHSAVHGHWLLARLTRLFPDAPFAEQARAALAQSFTHENMAGELAYFEGEGRASFERPYGLAWYLQLTAELRAWDDPQAQEWAQVLAPLEDVIEDRFLTWLPNLVYPVRSGTHNQTAFGFALTLDWARAAGREALADTLAAKSRAFHLEDRACPIHYEPSGTDFLSPCLMAADLMRRVIPAEDYPGWLAAFLPGIPEDGSADWLAPGVVLDPSDGHLVHLDGVNLSRAWNLQGIAASLPADDPRIDSLRAAEAVHTQEGLAAVSDEHYEGSHWLASFAVYLVSGKAREAAAP</sequence>
<gene>
    <name evidence="1" type="ORF">F1654_01240</name>
</gene>
<keyword evidence="2" id="KW-1185">Reference proteome</keyword>
<dbReference type="EMBL" id="VWOJ01000001">
    <property type="protein sequence ID" value="KAA5804660.1"/>
    <property type="molecule type" value="Genomic_DNA"/>
</dbReference>
<reference evidence="1 2" key="1">
    <citation type="submission" date="2019-09" db="EMBL/GenBank/DDBJ databases">
        <authorList>
            <person name="Kevbrin V."/>
            <person name="Grouzdev D.S."/>
        </authorList>
    </citation>
    <scope>NUCLEOTIDE SEQUENCE [LARGE SCALE GENOMIC DNA]</scope>
    <source>
        <strain evidence="1 2">G-192</strain>
    </source>
</reference>
<comment type="caution">
    <text evidence="1">The sequence shown here is derived from an EMBL/GenBank/DDBJ whole genome shotgun (WGS) entry which is preliminary data.</text>
</comment>
<evidence type="ECO:0000313" key="1">
    <source>
        <dbReference type="EMBL" id="KAA5804660.1"/>
    </source>
</evidence>
<organism evidence="1 2">
    <name type="scientific">Alkalicaulis satelles</name>
    <dbReference type="NCBI Taxonomy" id="2609175"/>
    <lineage>
        <taxon>Bacteria</taxon>
        <taxon>Pseudomonadati</taxon>
        <taxon>Pseudomonadota</taxon>
        <taxon>Alphaproteobacteria</taxon>
        <taxon>Maricaulales</taxon>
        <taxon>Maricaulaceae</taxon>
        <taxon>Alkalicaulis</taxon>
    </lineage>
</organism>
<protein>
    <submittedName>
        <fullName evidence="1">DUF2891 domain-containing protein</fullName>
    </submittedName>
</protein>
<proteinExistence type="predicted"/>
<dbReference type="Proteomes" id="UP000325122">
    <property type="component" value="Unassembled WGS sequence"/>
</dbReference>